<organism evidence="4 5">
    <name type="scientific">Chitinophaga niabensis</name>
    <dbReference type="NCBI Taxonomy" id="536979"/>
    <lineage>
        <taxon>Bacteria</taxon>
        <taxon>Pseudomonadati</taxon>
        <taxon>Bacteroidota</taxon>
        <taxon>Chitinophagia</taxon>
        <taxon>Chitinophagales</taxon>
        <taxon>Chitinophagaceae</taxon>
        <taxon>Chitinophaga</taxon>
    </lineage>
</organism>
<dbReference type="Proteomes" id="UP000185003">
    <property type="component" value="Unassembled WGS sequence"/>
</dbReference>
<sequence>MDQNYRNAEDFLCDESFQRYCLGTDPSATAQWEEWMEAHPEAAADIAEAKKIFAILNGNQGNLQEQAAQLKDGIGRSMLLKEALQGTPKRTSRYISIAAAFVALLGLSLIWKYATDKDKMPVLAATIQSGNEPRKTLVLSDGSVLTMRNNSTVSLSEGFGKNNRILTLSGEAFFDVKPDPAHPFIVHTKDVSIEVLGTVFNVSAYPENVYTETALFRGKVSVTSKTKPEHKTILTPNQKLVVYADKAKDTAALKVRSLAVDPQDHKAKEIAWVRSRLKIQDESLEQIAIRLQEWYGIQIVITDEAVKQYSYSGTFESETVIKALEALQLSYPFNFQMEQSRIVISK</sequence>
<feature type="transmembrane region" description="Helical" evidence="1">
    <location>
        <begin position="94"/>
        <end position="114"/>
    </location>
</feature>
<dbReference type="PANTHER" id="PTHR30273:SF2">
    <property type="entry name" value="PROTEIN FECR"/>
    <property type="match status" value="1"/>
</dbReference>
<evidence type="ECO:0000313" key="4">
    <source>
        <dbReference type="EMBL" id="SIO09640.1"/>
    </source>
</evidence>
<gene>
    <name evidence="4" type="ORF">SAMN04488055_2904</name>
</gene>
<keyword evidence="1" id="KW-1133">Transmembrane helix</keyword>
<keyword evidence="1" id="KW-0472">Membrane</keyword>
<dbReference type="EMBL" id="FSRA01000001">
    <property type="protein sequence ID" value="SIO09640.1"/>
    <property type="molecule type" value="Genomic_DNA"/>
</dbReference>
<evidence type="ECO:0000259" key="2">
    <source>
        <dbReference type="Pfam" id="PF04773"/>
    </source>
</evidence>
<keyword evidence="5" id="KW-1185">Reference proteome</keyword>
<feature type="domain" description="FecR protein" evidence="2">
    <location>
        <begin position="126"/>
        <end position="220"/>
    </location>
</feature>
<dbReference type="PANTHER" id="PTHR30273">
    <property type="entry name" value="PERIPLASMIC SIGNAL SENSOR AND SIGMA FACTOR ACTIVATOR FECR-RELATED"/>
    <property type="match status" value="1"/>
</dbReference>
<dbReference type="InterPro" id="IPR032508">
    <property type="entry name" value="FecR_C"/>
</dbReference>
<keyword evidence="1" id="KW-0812">Transmembrane</keyword>
<dbReference type="InterPro" id="IPR012373">
    <property type="entry name" value="Ferrdict_sens_TM"/>
</dbReference>
<reference evidence="4 5" key="1">
    <citation type="submission" date="2016-11" db="EMBL/GenBank/DDBJ databases">
        <authorList>
            <person name="Jaros S."/>
            <person name="Januszkiewicz K."/>
            <person name="Wedrychowicz H."/>
        </authorList>
    </citation>
    <scope>NUCLEOTIDE SEQUENCE [LARGE SCALE GENOMIC DNA]</scope>
    <source>
        <strain evidence="4 5">DSM 24787</strain>
    </source>
</reference>
<dbReference type="OrthoDB" id="1523735at2"/>
<dbReference type="InterPro" id="IPR006860">
    <property type="entry name" value="FecR"/>
</dbReference>
<dbReference type="Pfam" id="PF16344">
    <property type="entry name" value="FecR_C"/>
    <property type="match status" value="1"/>
</dbReference>
<name>A0A1N6GQ62_9BACT</name>
<dbReference type="AlphaFoldDB" id="A0A1N6GQ62"/>
<evidence type="ECO:0000313" key="5">
    <source>
        <dbReference type="Proteomes" id="UP000185003"/>
    </source>
</evidence>
<protein>
    <submittedName>
        <fullName evidence="4">Ferric-dicitrate binding protein FerR, regulates iron transport through sigma-19</fullName>
    </submittedName>
</protein>
<evidence type="ECO:0000256" key="1">
    <source>
        <dbReference type="SAM" id="Phobius"/>
    </source>
</evidence>
<proteinExistence type="predicted"/>
<dbReference type="GO" id="GO:0016989">
    <property type="term" value="F:sigma factor antagonist activity"/>
    <property type="evidence" value="ECO:0007669"/>
    <property type="project" value="TreeGrafter"/>
</dbReference>
<dbReference type="Gene3D" id="2.60.120.1440">
    <property type="match status" value="1"/>
</dbReference>
<accession>A0A1N6GQ62</accession>
<feature type="domain" description="Protein FecR C-terminal" evidence="3">
    <location>
        <begin position="277"/>
        <end position="344"/>
    </location>
</feature>
<dbReference type="Pfam" id="PF04773">
    <property type="entry name" value="FecR"/>
    <property type="match status" value="1"/>
</dbReference>
<dbReference type="RefSeq" id="WP_074239920.1">
    <property type="nucleotide sequence ID" value="NZ_FSRA01000001.1"/>
</dbReference>
<dbReference type="Gene3D" id="3.55.50.30">
    <property type="match status" value="1"/>
</dbReference>
<dbReference type="STRING" id="536979.SAMN04488055_2904"/>
<dbReference type="PIRSF" id="PIRSF018266">
    <property type="entry name" value="FecR"/>
    <property type="match status" value="1"/>
</dbReference>
<evidence type="ECO:0000259" key="3">
    <source>
        <dbReference type="Pfam" id="PF16344"/>
    </source>
</evidence>